<gene>
    <name evidence="2" type="ORF">AGLY_006288</name>
</gene>
<protein>
    <submittedName>
        <fullName evidence="2">Uncharacterized protein</fullName>
    </submittedName>
</protein>
<keyword evidence="1" id="KW-0732">Signal</keyword>
<name>A0A6G0TSY1_APHGL</name>
<feature type="signal peptide" evidence="1">
    <location>
        <begin position="1"/>
        <end position="21"/>
    </location>
</feature>
<proteinExistence type="predicted"/>
<dbReference type="AlphaFoldDB" id="A0A6G0TSY1"/>
<comment type="caution">
    <text evidence="2">The sequence shown here is derived from an EMBL/GenBank/DDBJ whole genome shotgun (WGS) entry which is preliminary data.</text>
</comment>
<reference evidence="2 3" key="1">
    <citation type="submission" date="2019-08" db="EMBL/GenBank/DDBJ databases">
        <title>The genome of the soybean aphid Biotype 1, its phylome, world population structure and adaptation to the North American continent.</title>
        <authorList>
            <person name="Giordano R."/>
            <person name="Donthu R.K."/>
            <person name="Hernandez A.G."/>
            <person name="Wright C.L."/>
            <person name="Zimin A.V."/>
        </authorList>
    </citation>
    <scope>NUCLEOTIDE SEQUENCE [LARGE SCALE GENOMIC DNA]</scope>
    <source>
        <tissue evidence="2">Whole aphids</tissue>
    </source>
</reference>
<accession>A0A6G0TSY1</accession>
<evidence type="ECO:0000313" key="2">
    <source>
        <dbReference type="EMBL" id="KAE9537265.1"/>
    </source>
</evidence>
<sequence length="189" mass="21765">MITLLMSVAYYLGFLQGVINGKKYYSYKNRNQEYNVDHPYVQLEIVTTNQRMDHLRNRWRRLINLVIRTGYFTFVVWINQAVPCFDASPDNVVVEVKAVWLLKYLSDNSDQLFLSGRGVARIFLWGGLNTFNLTNGGGYSPFSPPLGYATVVRITRTEYLFLLLVDINNTLPSPILSCNFCAISKCLKW</sequence>
<keyword evidence="3" id="KW-1185">Reference proteome</keyword>
<feature type="chain" id="PRO_5026016938" evidence="1">
    <location>
        <begin position="22"/>
        <end position="189"/>
    </location>
</feature>
<organism evidence="2 3">
    <name type="scientific">Aphis glycines</name>
    <name type="common">Soybean aphid</name>
    <dbReference type="NCBI Taxonomy" id="307491"/>
    <lineage>
        <taxon>Eukaryota</taxon>
        <taxon>Metazoa</taxon>
        <taxon>Ecdysozoa</taxon>
        <taxon>Arthropoda</taxon>
        <taxon>Hexapoda</taxon>
        <taxon>Insecta</taxon>
        <taxon>Pterygota</taxon>
        <taxon>Neoptera</taxon>
        <taxon>Paraneoptera</taxon>
        <taxon>Hemiptera</taxon>
        <taxon>Sternorrhyncha</taxon>
        <taxon>Aphidomorpha</taxon>
        <taxon>Aphidoidea</taxon>
        <taxon>Aphididae</taxon>
        <taxon>Aphidini</taxon>
        <taxon>Aphis</taxon>
        <taxon>Aphis</taxon>
    </lineage>
</organism>
<evidence type="ECO:0000256" key="1">
    <source>
        <dbReference type="SAM" id="SignalP"/>
    </source>
</evidence>
<evidence type="ECO:0000313" key="3">
    <source>
        <dbReference type="Proteomes" id="UP000475862"/>
    </source>
</evidence>
<dbReference type="EMBL" id="VYZN01000018">
    <property type="protein sequence ID" value="KAE9537265.1"/>
    <property type="molecule type" value="Genomic_DNA"/>
</dbReference>
<dbReference type="Proteomes" id="UP000475862">
    <property type="component" value="Unassembled WGS sequence"/>
</dbReference>